<protein>
    <submittedName>
        <fullName evidence="1">Uncharacterized protein</fullName>
    </submittedName>
</protein>
<reference evidence="1" key="2">
    <citation type="journal article" date="2015" name="Data Brief">
        <title>Shoot transcriptome of the giant reed, Arundo donax.</title>
        <authorList>
            <person name="Barrero R.A."/>
            <person name="Guerrero F.D."/>
            <person name="Moolhuijzen P."/>
            <person name="Goolsby J.A."/>
            <person name="Tidwell J."/>
            <person name="Bellgard S.E."/>
            <person name="Bellgard M.I."/>
        </authorList>
    </citation>
    <scope>NUCLEOTIDE SEQUENCE</scope>
    <source>
        <tissue evidence="1">Shoot tissue taken approximately 20 cm above the soil surface</tissue>
    </source>
</reference>
<accession>A0A0A9H048</accession>
<reference evidence="1" key="1">
    <citation type="submission" date="2014-09" db="EMBL/GenBank/DDBJ databases">
        <authorList>
            <person name="Magalhaes I.L.F."/>
            <person name="Oliveira U."/>
            <person name="Santos F.R."/>
            <person name="Vidigal T.H.D.A."/>
            <person name="Brescovit A.D."/>
            <person name="Santos A.J."/>
        </authorList>
    </citation>
    <scope>NUCLEOTIDE SEQUENCE</scope>
    <source>
        <tissue evidence="1">Shoot tissue taken approximately 20 cm above the soil surface</tissue>
    </source>
</reference>
<dbReference type="EMBL" id="GBRH01168737">
    <property type="protein sequence ID" value="JAE29159.1"/>
    <property type="molecule type" value="Transcribed_RNA"/>
</dbReference>
<sequence>MQNCISVKLNHAAHS</sequence>
<name>A0A0A9H048_ARUDO</name>
<evidence type="ECO:0000313" key="1">
    <source>
        <dbReference type="EMBL" id="JAE29159.1"/>
    </source>
</evidence>
<proteinExistence type="predicted"/>
<organism evidence="1">
    <name type="scientific">Arundo donax</name>
    <name type="common">Giant reed</name>
    <name type="synonym">Donax arundinaceus</name>
    <dbReference type="NCBI Taxonomy" id="35708"/>
    <lineage>
        <taxon>Eukaryota</taxon>
        <taxon>Viridiplantae</taxon>
        <taxon>Streptophyta</taxon>
        <taxon>Embryophyta</taxon>
        <taxon>Tracheophyta</taxon>
        <taxon>Spermatophyta</taxon>
        <taxon>Magnoliopsida</taxon>
        <taxon>Liliopsida</taxon>
        <taxon>Poales</taxon>
        <taxon>Poaceae</taxon>
        <taxon>PACMAD clade</taxon>
        <taxon>Arundinoideae</taxon>
        <taxon>Arundineae</taxon>
        <taxon>Arundo</taxon>
    </lineage>
</organism>